<keyword evidence="1" id="KW-0175">Coiled coil</keyword>
<feature type="coiled-coil region" evidence="1">
    <location>
        <begin position="308"/>
        <end position="338"/>
    </location>
</feature>
<feature type="region of interest" description="Disordered" evidence="2">
    <location>
        <begin position="178"/>
        <end position="200"/>
    </location>
</feature>
<name>A0A9K3KU60_9STRA</name>
<keyword evidence="4" id="KW-1185">Reference proteome</keyword>
<dbReference type="OrthoDB" id="49609at2759"/>
<accession>A0A9K3KU60</accession>
<evidence type="ECO:0000313" key="4">
    <source>
        <dbReference type="Proteomes" id="UP000693970"/>
    </source>
</evidence>
<dbReference type="EMBL" id="JAGRRH010000019">
    <property type="protein sequence ID" value="KAG7349627.1"/>
    <property type="molecule type" value="Genomic_DNA"/>
</dbReference>
<protein>
    <submittedName>
        <fullName evidence="3">Uncharacterized protein</fullName>
    </submittedName>
</protein>
<dbReference type="Proteomes" id="UP000693970">
    <property type="component" value="Unassembled WGS sequence"/>
</dbReference>
<proteinExistence type="predicted"/>
<organism evidence="3 4">
    <name type="scientific">Nitzschia inconspicua</name>
    <dbReference type="NCBI Taxonomy" id="303405"/>
    <lineage>
        <taxon>Eukaryota</taxon>
        <taxon>Sar</taxon>
        <taxon>Stramenopiles</taxon>
        <taxon>Ochrophyta</taxon>
        <taxon>Bacillariophyta</taxon>
        <taxon>Bacillariophyceae</taxon>
        <taxon>Bacillariophycidae</taxon>
        <taxon>Bacillariales</taxon>
        <taxon>Bacillariaceae</taxon>
        <taxon>Nitzschia</taxon>
    </lineage>
</organism>
<reference evidence="3" key="2">
    <citation type="submission" date="2021-04" db="EMBL/GenBank/DDBJ databases">
        <authorList>
            <person name="Podell S."/>
        </authorList>
    </citation>
    <scope>NUCLEOTIDE SEQUENCE</scope>
    <source>
        <strain evidence="3">Hildebrandi</strain>
    </source>
</reference>
<reference evidence="3" key="1">
    <citation type="journal article" date="2021" name="Sci. Rep.">
        <title>Diploid genomic architecture of Nitzschia inconspicua, an elite biomass production diatom.</title>
        <authorList>
            <person name="Oliver A."/>
            <person name="Podell S."/>
            <person name="Pinowska A."/>
            <person name="Traller J.C."/>
            <person name="Smith S.R."/>
            <person name="McClure R."/>
            <person name="Beliaev A."/>
            <person name="Bohutskyi P."/>
            <person name="Hill E.A."/>
            <person name="Rabines A."/>
            <person name="Zheng H."/>
            <person name="Allen L.Z."/>
            <person name="Kuo A."/>
            <person name="Grigoriev I.V."/>
            <person name="Allen A.E."/>
            <person name="Hazlebeck D."/>
            <person name="Allen E.E."/>
        </authorList>
    </citation>
    <scope>NUCLEOTIDE SEQUENCE</scope>
    <source>
        <strain evidence="3">Hildebrandi</strain>
    </source>
</reference>
<comment type="caution">
    <text evidence="3">The sequence shown here is derived from an EMBL/GenBank/DDBJ whole genome shotgun (WGS) entry which is preliminary data.</text>
</comment>
<sequence>MITFAQQNRPDRCAKLHNDTSIVLENLRQKTRRKFGNLQLLRVFASILFISSWDAQIKLSSSFVLPPQVTTTRLYTTFQIPKDRNHEEKVSMVGSQRQPNGVDTGDSFVVDDVSDAEALLACWSYLQRHKRLGNWTQYEQRMAQKSMSRTFFLMEDDLTDQLQQQEEFQNDNEMTFVSKTSSHQDEDPEDGSDVARARTFDSSHSATDDLLYYGVFTSMESKPSPSQRRRSNAIKKRWADPEYRKRWYASRWGDQTGDEEEKRRIQRHRKAESLARELPRGFLGSPELASMTKEEIADAIATSVNSREKRARARKKTLEDRKRSLKELNEAIFKAAKEEMAKEGDRTEGVEGKVKLDRNSLFMRTHEEMKEEQRKRSERAKKIYQIRIKNEKIRQQAQKQSQPSHPAFLVPAEQQPTLVERPFYPPKQRTPRDALLRVEHALDLGNLPSIDDVQLILQPKRLANRKDLLCRILNEGFGLRGKCIPVCDSGGNSSDPARFEFVTHSSVDVLGDFILILLQNADLDEKQQ</sequence>
<gene>
    <name evidence="3" type="ORF">IV203_012224</name>
</gene>
<evidence type="ECO:0000256" key="1">
    <source>
        <dbReference type="SAM" id="Coils"/>
    </source>
</evidence>
<evidence type="ECO:0000256" key="2">
    <source>
        <dbReference type="SAM" id="MobiDB-lite"/>
    </source>
</evidence>
<evidence type="ECO:0000313" key="3">
    <source>
        <dbReference type="EMBL" id="KAG7349627.1"/>
    </source>
</evidence>
<dbReference type="AlphaFoldDB" id="A0A9K3KU60"/>